<accession>A0A8S1WF69</accession>
<dbReference type="Proteomes" id="UP000689195">
    <property type="component" value="Unassembled WGS sequence"/>
</dbReference>
<proteinExistence type="predicted"/>
<sequence>MNRLNSQPKTNNQGRMTPNEYMIHKNIPLPNKAKYPHADSEAYMHKSEIIHQNNSSNYSHSSEGNNLQKIIEEKNREIEFLKQAEAQGKMLTTQFQEMNQNHQQEVKQLLEQIQNYKQRNIDLKSQVEQYMTELNKSNQKYQECYKERDEYLKNFREYQQDYDIIKMQLQGKDAEILQLKERIQNMENNYQQELTQYSQTNEYWKRSLMDTQIREITQQFNQDRMQYDMKIKNLDNRNVELENKCVLLAQEMERMRFKDLEQNKIITKNLQNENNELKTQMLEMMQFVQRYEEKINQMEYIEDQEQKDRMRIIVLSSEIDRLHCVIEEQEQKSQIFLQQIQNLEQYEIQCKQLQEQQLQYNQLQLQLQQEVIKNQNTQQDFEYLQQEWTHRNQELQDKCAMLTTELERLNLVMRDNQNYNRNYQYEIEKFQKQLQDYSQIIEQKSNMILQQEIEISNYQQESMLLNSDNDNLNMRITQLEEEIQEIKDQTQQEIKQQIDHYQNELNRNIYNYNQVNKDKLELQTQLEIINREYETLIITCKQKDIEIKDLQDQMQQMEDKYQIELSELKQQGEYLRRSIIDQQIKELTQKFNNDKQVLEIQIRQLQQQKQQVDLQNSLLQQKLQELQYTIDDQLEIQKQKLQTSEKERINLLQEIKDYQIELQMVSNERQQMREDFVKERMKIVIYASEIDRLWSVIEDQTNQLKQQEELSNENIQQLKLSMQQYHNTIYQMEQEKNNHLRENNLKEQSLENKMIMITNELDKAKNQLYEEQSKGYELEIKQKQLLQEIEELYQQIEQYQSEITIMQKNGLEISDLETKFQAEKMSWETQKYQLTNQIQDYEQRIILLNQEIKRLNTIGDERLHEIEELRFKFRDTQLNENYEQLKTAYDILEQQVMEFEQNNLKLKSHTQTLEKQIQLLELSLQDKSREVEDIYNLMNKQRRQSESTNKDAENNRRTQQQLQQTIQNLEQQNQYLKEQLQNVTNENQSLLSQIQYLQNSLHERDQMIQKMSNELTEKIKEIDSLKIKYEQKMNNPTIQSTIIRNSSLTRQIIKTEQENFITESIIKSKNSSNQLSIVRPPRQVMSQINTDINNQQE</sequence>
<keyword evidence="1" id="KW-0175">Coiled coil</keyword>
<reference evidence="2" key="1">
    <citation type="submission" date="2021-01" db="EMBL/GenBank/DDBJ databases">
        <authorList>
            <consortium name="Genoscope - CEA"/>
            <person name="William W."/>
        </authorList>
    </citation>
    <scope>NUCLEOTIDE SEQUENCE</scope>
</reference>
<evidence type="ECO:0000256" key="1">
    <source>
        <dbReference type="SAM" id="Coils"/>
    </source>
</evidence>
<gene>
    <name evidence="2" type="ORF">PPENT_87.1.T0890169</name>
</gene>
<keyword evidence="3" id="KW-1185">Reference proteome</keyword>
<organism evidence="2 3">
    <name type="scientific">Paramecium pentaurelia</name>
    <dbReference type="NCBI Taxonomy" id="43138"/>
    <lineage>
        <taxon>Eukaryota</taxon>
        <taxon>Sar</taxon>
        <taxon>Alveolata</taxon>
        <taxon>Ciliophora</taxon>
        <taxon>Intramacronucleata</taxon>
        <taxon>Oligohymenophorea</taxon>
        <taxon>Peniculida</taxon>
        <taxon>Parameciidae</taxon>
        <taxon>Paramecium</taxon>
    </lineage>
</organism>
<dbReference type="OrthoDB" id="307310at2759"/>
<feature type="coiled-coil region" evidence="1">
    <location>
        <begin position="224"/>
        <end position="1035"/>
    </location>
</feature>
<feature type="coiled-coil region" evidence="1">
    <location>
        <begin position="64"/>
        <end position="200"/>
    </location>
</feature>
<protein>
    <submittedName>
        <fullName evidence="2">Uncharacterized protein</fullName>
    </submittedName>
</protein>
<evidence type="ECO:0000313" key="3">
    <source>
        <dbReference type="Proteomes" id="UP000689195"/>
    </source>
</evidence>
<comment type="caution">
    <text evidence="2">The sequence shown here is derived from an EMBL/GenBank/DDBJ whole genome shotgun (WGS) entry which is preliminary data.</text>
</comment>
<dbReference type="EMBL" id="CAJJDO010000089">
    <property type="protein sequence ID" value="CAD8187621.1"/>
    <property type="molecule type" value="Genomic_DNA"/>
</dbReference>
<dbReference type="AlphaFoldDB" id="A0A8S1WF69"/>
<evidence type="ECO:0000313" key="2">
    <source>
        <dbReference type="EMBL" id="CAD8187621.1"/>
    </source>
</evidence>
<name>A0A8S1WF69_9CILI</name>